<dbReference type="SUPFAM" id="SSF49899">
    <property type="entry name" value="Concanavalin A-like lectins/glucanases"/>
    <property type="match status" value="1"/>
</dbReference>
<evidence type="ECO:0000313" key="1">
    <source>
        <dbReference type="EMBL" id="MEJ2869472.1"/>
    </source>
</evidence>
<reference evidence="1 2" key="1">
    <citation type="submission" date="2024-03" db="EMBL/GenBank/DDBJ databases">
        <title>Actinomycetospora sp. OC33-EN08, a novel actinomycete isolated from wild orchid (Aerides multiflora).</title>
        <authorList>
            <person name="Suriyachadkun C."/>
        </authorList>
    </citation>
    <scope>NUCLEOTIDE SEQUENCE [LARGE SCALE GENOMIC DNA]</scope>
    <source>
        <strain evidence="1 2">OC33-EN08</strain>
    </source>
</reference>
<keyword evidence="2" id="KW-1185">Reference proteome</keyword>
<protein>
    <submittedName>
        <fullName evidence="1">LamG-like jellyroll fold domain-containing protein</fullName>
    </submittedName>
</protein>
<dbReference type="EMBL" id="JBBEGN010000008">
    <property type="protein sequence ID" value="MEJ2869472.1"/>
    <property type="molecule type" value="Genomic_DNA"/>
</dbReference>
<proteinExistence type="predicted"/>
<dbReference type="Gene3D" id="2.60.120.200">
    <property type="match status" value="1"/>
</dbReference>
<sequence length="178" mass="18624">MTLAPTATVPSYVTPSATLATAARNTFSIAVWFRTTTTTGGRLLGFSPARTGASLGTDRHLYMTDAGRVVFGVQPVLNTMMTVTSTRSYNDGAWHLAVATLSSAGMTLSLDGAQVVANPGATSGSLQLGGYWRAGWDTLAGWPSRPTTDFWTGTLYDAAVYTEALPATRIAAMYAAGT</sequence>
<accession>A0ABU8MQP0</accession>
<evidence type="ECO:0000313" key="2">
    <source>
        <dbReference type="Proteomes" id="UP001385809"/>
    </source>
</evidence>
<organism evidence="1 2">
    <name type="scientific">Actinomycetospora aurantiaca</name>
    <dbReference type="NCBI Taxonomy" id="3129233"/>
    <lineage>
        <taxon>Bacteria</taxon>
        <taxon>Bacillati</taxon>
        <taxon>Actinomycetota</taxon>
        <taxon>Actinomycetes</taxon>
        <taxon>Pseudonocardiales</taxon>
        <taxon>Pseudonocardiaceae</taxon>
        <taxon>Actinomycetospora</taxon>
    </lineage>
</organism>
<dbReference type="Proteomes" id="UP001385809">
    <property type="component" value="Unassembled WGS sequence"/>
</dbReference>
<dbReference type="InterPro" id="IPR013320">
    <property type="entry name" value="ConA-like_dom_sf"/>
</dbReference>
<comment type="caution">
    <text evidence="1">The sequence shown here is derived from an EMBL/GenBank/DDBJ whole genome shotgun (WGS) entry which is preliminary data.</text>
</comment>
<name>A0ABU8MQP0_9PSEU</name>
<dbReference type="RefSeq" id="WP_337696051.1">
    <property type="nucleotide sequence ID" value="NZ_JBBEGN010000008.1"/>
</dbReference>
<dbReference type="Pfam" id="PF13385">
    <property type="entry name" value="Laminin_G_3"/>
    <property type="match status" value="1"/>
</dbReference>
<gene>
    <name evidence="1" type="ORF">WCD74_16970</name>
</gene>